<dbReference type="Gene3D" id="1.10.443.10">
    <property type="entry name" value="Intergrase catalytic core"/>
    <property type="match status" value="1"/>
</dbReference>
<feature type="domain" description="Putative integrase N-terminal" evidence="3">
    <location>
        <begin position="22"/>
        <end position="97"/>
    </location>
</feature>
<feature type="compositionally biased region" description="Acidic residues" evidence="2">
    <location>
        <begin position="342"/>
        <end position="352"/>
    </location>
</feature>
<dbReference type="EMBL" id="WOEZ01000015">
    <property type="protein sequence ID" value="NPT53575.1"/>
    <property type="molecule type" value="Genomic_DNA"/>
</dbReference>
<sequence length="352" mass="39639">MKAELKEQMRQLIDRHGGTRMSDRNTASYRTVQVHHEVLSRIIDILYEEGYRLERVENLGGRHVEVIAGAIFAKGLSPRSLRSYWTEMRYWAEWIGKPGLVKRLCTYLPAVDPSFFKVTVAASSSLSWTEAGLDIVDVIRRADGLDLRLGCMVRIGLSFGLRRRELICLRVHKADKGNFLRVYAGDGPKSGRPRDVPVEHPFQRLVLDYVKELIPKSHFLGWQQTSRGNSASLHANEDRFEKYFQKLEITRAKCGTSAHGMRAEYAENIAMLHGLLPATLGGKADQMDQADLRLRQEEVMECLGHSRVSVASSYYGSFRLTASRVGSRHIGSPGDQVKPELPDGESEANDAI</sequence>
<dbReference type="SUPFAM" id="SSF56349">
    <property type="entry name" value="DNA breaking-rejoining enzymes"/>
    <property type="match status" value="1"/>
</dbReference>
<name>A0A972SHJ9_9BURK</name>
<dbReference type="InterPro" id="IPR024457">
    <property type="entry name" value="Putative_integrase_N"/>
</dbReference>
<dbReference type="InterPro" id="IPR011010">
    <property type="entry name" value="DNA_brk_join_enz"/>
</dbReference>
<accession>A0A972SHJ9</accession>
<evidence type="ECO:0000256" key="2">
    <source>
        <dbReference type="SAM" id="MobiDB-lite"/>
    </source>
</evidence>
<dbReference type="GO" id="GO:0006310">
    <property type="term" value="P:DNA recombination"/>
    <property type="evidence" value="ECO:0007669"/>
    <property type="project" value="UniProtKB-KW"/>
</dbReference>
<evidence type="ECO:0000259" key="3">
    <source>
        <dbReference type="Pfam" id="PF12834"/>
    </source>
</evidence>
<dbReference type="InterPro" id="IPR013762">
    <property type="entry name" value="Integrase-like_cat_sf"/>
</dbReference>
<dbReference type="CDD" id="cd00397">
    <property type="entry name" value="DNA_BRE_C"/>
    <property type="match status" value="1"/>
</dbReference>
<evidence type="ECO:0000313" key="5">
    <source>
        <dbReference type="Proteomes" id="UP000655523"/>
    </source>
</evidence>
<keyword evidence="5" id="KW-1185">Reference proteome</keyword>
<organism evidence="4 5">
    <name type="scientific">Paraburkholderia elongata</name>
    <dbReference type="NCBI Taxonomy" id="2675747"/>
    <lineage>
        <taxon>Bacteria</taxon>
        <taxon>Pseudomonadati</taxon>
        <taxon>Pseudomonadota</taxon>
        <taxon>Betaproteobacteria</taxon>
        <taxon>Burkholderiales</taxon>
        <taxon>Burkholderiaceae</taxon>
        <taxon>Paraburkholderia</taxon>
    </lineage>
</organism>
<reference evidence="4 5" key="1">
    <citation type="submission" date="2019-11" db="EMBL/GenBank/DDBJ databases">
        <title>Metabolism of dissolved organic matter in forest soils.</title>
        <authorList>
            <person name="Cyle K.T."/>
            <person name="Wilhelm R.C."/>
            <person name="Martinez C.E."/>
        </authorList>
    </citation>
    <scope>NUCLEOTIDE SEQUENCE [LARGE SCALE GENOMIC DNA]</scope>
    <source>
        <strain evidence="4 5">5N</strain>
    </source>
</reference>
<proteinExistence type="predicted"/>
<evidence type="ECO:0000256" key="1">
    <source>
        <dbReference type="ARBA" id="ARBA00023172"/>
    </source>
</evidence>
<dbReference type="GO" id="GO:0003677">
    <property type="term" value="F:DNA binding"/>
    <property type="evidence" value="ECO:0007669"/>
    <property type="project" value="InterPro"/>
</dbReference>
<dbReference type="GO" id="GO:0015074">
    <property type="term" value="P:DNA integration"/>
    <property type="evidence" value="ECO:0007669"/>
    <property type="project" value="InterPro"/>
</dbReference>
<feature type="region of interest" description="Disordered" evidence="2">
    <location>
        <begin position="326"/>
        <end position="352"/>
    </location>
</feature>
<gene>
    <name evidence="4" type="ORF">GNZ13_02830</name>
</gene>
<dbReference type="Proteomes" id="UP000655523">
    <property type="component" value="Unassembled WGS sequence"/>
</dbReference>
<comment type="caution">
    <text evidence="4">The sequence shown here is derived from an EMBL/GenBank/DDBJ whole genome shotgun (WGS) entry which is preliminary data.</text>
</comment>
<keyword evidence="1" id="KW-0233">DNA recombination</keyword>
<dbReference type="Pfam" id="PF12834">
    <property type="entry name" value="Phage_int_SAM_2"/>
    <property type="match status" value="1"/>
</dbReference>
<dbReference type="AlphaFoldDB" id="A0A972SHJ9"/>
<evidence type="ECO:0000313" key="4">
    <source>
        <dbReference type="EMBL" id="NPT53575.1"/>
    </source>
</evidence>
<protein>
    <recommendedName>
        <fullName evidence="3">Putative integrase N-terminal domain-containing protein</fullName>
    </recommendedName>
</protein>